<dbReference type="Proteomes" id="UP000075243">
    <property type="component" value="Unassembled WGS sequence"/>
</dbReference>
<protein>
    <recommendedName>
        <fullName evidence="1">Reverse transcriptase domain-containing protein</fullName>
    </recommendedName>
</protein>
<dbReference type="PANTHER" id="PTHR33116">
    <property type="entry name" value="REVERSE TRANSCRIPTASE ZINC-BINDING DOMAIN-CONTAINING PROTEIN-RELATED-RELATED"/>
    <property type="match status" value="1"/>
</dbReference>
<evidence type="ECO:0000259" key="1">
    <source>
        <dbReference type="PROSITE" id="PS50878"/>
    </source>
</evidence>
<organism evidence="2 3">
    <name type="scientific">Cajanus cajan</name>
    <name type="common">Pigeon pea</name>
    <name type="synonym">Cajanus indicus</name>
    <dbReference type="NCBI Taxonomy" id="3821"/>
    <lineage>
        <taxon>Eukaryota</taxon>
        <taxon>Viridiplantae</taxon>
        <taxon>Streptophyta</taxon>
        <taxon>Embryophyta</taxon>
        <taxon>Tracheophyta</taxon>
        <taxon>Spermatophyta</taxon>
        <taxon>Magnoliopsida</taxon>
        <taxon>eudicotyledons</taxon>
        <taxon>Gunneridae</taxon>
        <taxon>Pentapetalae</taxon>
        <taxon>rosids</taxon>
        <taxon>fabids</taxon>
        <taxon>Fabales</taxon>
        <taxon>Fabaceae</taxon>
        <taxon>Papilionoideae</taxon>
        <taxon>50 kb inversion clade</taxon>
        <taxon>NPAAA clade</taxon>
        <taxon>indigoferoid/millettioid clade</taxon>
        <taxon>Phaseoleae</taxon>
        <taxon>Cajanus</taxon>
    </lineage>
</organism>
<feature type="domain" description="Reverse transcriptase" evidence="1">
    <location>
        <begin position="1"/>
        <end position="175"/>
    </location>
</feature>
<dbReference type="STRING" id="3821.A0A151SCB4"/>
<dbReference type="InterPro" id="IPR000477">
    <property type="entry name" value="RT_dom"/>
</dbReference>
<sequence length="269" mass="30817">MGFPLIWRNWIAECLHTSRISVLINGSPTSEFGLGRGLRQGDPLAPFLFLIVVEGLNSMMSNVVQANLFIGYKVGRDKVQLSHLQFADDTIILGESSMSNIWVIKAFLQLFELVSVLKVNFHKSKLYGVNVGQGRLEVFAKFMNCGVGSILFIYLGCFYAFKIWMSCLQWFGFSSVQNHTDLANFEQFVGVPNCNVVNRVRWSSLWLVTLWSIWLARNEAVFSQKFMDPEEVVDLIKLRSWNWLRAKDSAFQYLFALWSNNSFSCLNFS</sequence>
<name>A0A151SCB4_CAJCA</name>
<reference evidence="2" key="1">
    <citation type="journal article" date="2012" name="Nat. Biotechnol.">
        <title>Draft genome sequence of pigeonpea (Cajanus cajan), an orphan legume crop of resource-poor farmers.</title>
        <authorList>
            <person name="Varshney R.K."/>
            <person name="Chen W."/>
            <person name="Li Y."/>
            <person name="Bharti A.K."/>
            <person name="Saxena R.K."/>
            <person name="Schlueter J.A."/>
            <person name="Donoghue M.T."/>
            <person name="Azam S."/>
            <person name="Fan G."/>
            <person name="Whaley A.M."/>
            <person name="Farmer A.D."/>
            <person name="Sheridan J."/>
            <person name="Iwata A."/>
            <person name="Tuteja R."/>
            <person name="Penmetsa R.V."/>
            <person name="Wu W."/>
            <person name="Upadhyaya H.D."/>
            <person name="Yang S.P."/>
            <person name="Shah T."/>
            <person name="Saxena K.B."/>
            <person name="Michael T."/>
            <person name="McCombie W.R."/>
            <person name="Yang B."/>
            <person name="Zhang G."/>
            <person name="Yang H."/>
            <person name="Wang J."/>
            <person name="Spillane C."/>
            <person name="Cook D.R."/>
            <person name="May G.D."/>
            <person name="Xu X."/>
            <person name="Jackson S.A."/>
        </authorList>
    </citation>
    <scope>NUCLEOTIDE SEQUENCE [LARGE SCALE GENOMIC DNA]</scope>
</reference>
<dbReference type="EMBL" id="KQ483424">
    <property type="protein sequence ID" value="KYP52417.1"/>
    <property type="molecule type" value="Genomic_DNA"/>
</dbReference>
<evidence type="ECO:0000313" key="3">
    <source>
        <dbReference type="Proteomes" id="UP000075243"/>
    </source>
</evidence>
<accession>A0A151SCB4</accession>
<gene>
    <name evidence="2" type="ORF">KK1_025722</name>
</gene>
<evidence type="ECO:0000313" key="2">
    <source>
        <dbReference type="EMBL" id="KYP52417.1"/>
    </source>
</evidence>
<dbReference type="PANTHER" id="PTHR33116:SF78">
    <property type="entry name" value="OS12G0587133 PROTEIN"/>
    <property type="match status" value="1"/>
</dbReference>
<dbReference type="Pfam" id="PF00078">
    <property type="entry name" value="RVT_1"/>
    <property type="match status" value="1"/>
</dbReference>
<dbReference type="AlphaFoldDB" id="A0A151SCB4"/>
<proteinExistence type="predicted"/>
<keyword evidence="3" id="KW-1185">Reference proteome</keyword>
<dbReference type="Gramene" id="C.cajan_24506.t">
    <property type="protein sequence ID" value="C.cajan_24506.t"/>
    <property type="gene ID" value="C.cajan_24506"/>
</dbReference>
<dbReference type="PROSITE" id="PS50878">
    <property type="entry name" value="RT_POL"/>
    <property type="match status" value="1"/>
</dbReference>